<reference evidence="1 2" key="1">
    <citation type="submission" date="2015-10" db="EMBL/GenBank/DDBJ databases">
        <title>Draft genome sequence of Streptomyces pseudovenezuelae DSM 40212, type strain for the species Streptomyces pseudovenezuelae.</title>
        <authorList>
            <person name="Ruckert C."/>
            <person name="Winkler A."/>
            <person name="Kalinowski J."/>
            <person name="Kampfer P."/>
            <person name="Glaeser S."/>
        </authorList>
    </citation>
    <scope>NUCLEOTIDE SEQUENCE [LARGE SCALE GENOMIC DNA]</scope>
    <source>
        <strain evidence="1 2">DSM 40212</strain>
    </source>
</reference>
<evidence type="ECO:0000313" key="1">
    <source>
        <dbReference type="EMBL" id="KUM88280.1"/>
    </source>
</evidence>
<proteinExistence type="predicted"/>
<dbReference type="EMBL" id="LMWM01000011">
    <property type="protein sequence ID" value="KUM88280.1"/>
    <property type="molecule type" value="Genomic_DNA"/>
</dbReference>
<evidence type="ECO:0000313" key="2">
    <source>
        <dbReference type="Proteomes" id="UP000053039"/>
    </source>
</evidence>
<dbReference type="OrthoDB" id="150993at2"/>
<dbReference type="Pfam" id="PF09844">
    <property type="entry name" value="DUF2071"/>
    <property type="match status" value="1"/>
</dbReference>
<dbReference type="InterPro" id="IPR018644">
    <property type="entry name" value="DUF2071"/>
</dbReference>
<dbReference type="Gene3D" id="2.40.400.10">
    <property type="entry name" value="Acetoacetate decarboxylase-like"/>
    <property type="match status" value="1"/>
</dbReference>
<organism evidence="1 2">
    <name type="scientific">Streptomyces pseudovenezuelae</name>
    <dbReference type="NCBI Taxonomy" id="67350"/>
    <lineage>
        <taxon>Bacteria</taxon>
        <taxon>Bacillati</taxon>
        <taxon>Actinomycetota</taxon>
        <taxon>Actinomycetes</taxon>
        <taxon>Kitasatosporales</taxon>
        <taxon>Streptomycetaceae</taxon>
        <taxon>Streptomyces</taxon>
        <taxon>Streptomyces aurantiacus group</taxon>
    </lineage>
</organism>
<dbReference type="PANTHER" id="PTHR39186:SF1">
    <property type="entry name" value="DUF2071 DOMAIN-CONTAINING PROTEIN"/>
    <property type="match status" value="1"/>
</dbReference>
<name>A0A117PRW0_9ACTN</name>
<accession>A0A117PRW0</accession>
<dbReference type="Proteomes" id="UP000053039">
    <property type="component" value="Unassembled WGS sequence"/>
</dbReference>
<dbReference type="RefSeq" id="WP_031036478.1">
    <property type="nucleotide sequence ID" value="NZ_JBEYZI010000122.1"/>
</dbReference>
<dbReference type="SUPFAM" id="SSF160104">
    <property type="entry name" value="Acetoacetate decarboxylase-like"/>
    <property type="match status" value="1"/>
</dbReference>
<protein>
    <recommendedName>
        <fullName evidence="3">DUF2071 domain-containing protein</fullName>
    </recommendedName>
</protein>
<evidence type="ECO:0008006" key="3">
    <source>
        <dbReference type="Google" id="ProtNLM"/>
    </source>
</evidence>
<sequence>MVAYGAEQRVRVPAVRARWLRQTFVHWPFRPEAVQALLPPELAVDEYDGAAWVGLTPFVMADVRPAGLPASVPGLPSFAETNLRTYARREDGRDGIWFLSIEVACPLMLAARAVGVPYHLGHLRVAGDGASVSYAGSRGARGVSYRLRVRPGDPLQPSERDVWLTSRWRAYTRRLGRLWETPVEHEPWPLAGAVVEVLEETLTTAAGLPAPLDGPVVHFSPGVEHVRLGASRTSSS</sequence>
<dbReference type="AlphaFoldDB" id="A0A117PRW0"/>
<dbReference type="InterPro" id="IPR023375">
    <property type="entry name" value="ADC_dom_sf"/>
</dbReference>
<dbReference type="PANTHER" id="PTHR39186">
    <property type="entry name" value="DUF2071 FAMILY PROTEIN"/>
    <property type="match status" value="1"/>
</dbReference>
<gene>
    <name evidence="1" type="ORF">AQI94_14445</name>
</gene>
<comment type="caution">
    <text evidence="1">The sequence shown here is derived from an EMBL/GenBank/DDBJ whole genome shotgun (WGS) entry which is preliminary data.</text>
</comment>